<feature type="transmembrane region" description="Helical" evidence="10">
    <location>
        <begin position="85"/>
        <end position="101"/>
    </location>
</feature>
<dbReference type="InterPro" id="IPR036888">
    <property type="entry name" value="DNA_integrity_DisA_N_sf"/>
</dbReference>
<evidence type="ECO:0000256" key="8">
    <source>
        <dbReference type="ARBA" id="ARBA00022989"/>
    </source>
</evidence>
<comment type="catalytic activity">
    <reaction evidence="1 10">
        <text>2 ATP = 3',3'-c-di-AMP + 2 diphosphate</text>
        <dbReference type="Rhea" id="RHEA:35655"/>
        <dbReference type="ChEBI" id="CHEBI:30616"/>
        <dbReference type="ChEBI" id="CHEBI:33019"/>
        <dbReference type="ChEBI" id="CHEBI:71500"/>
        <dbReference type="EC" id="2.7.7.85"/>
    </reaction>
</comment>
<feature type="domain" description="DAC" evidence="11">
    <location>
        <begin position="98"/>
        <end position="257"/>
    </location>
</feature>
<organism evidence="12 13">
    <name type="scientific">Enterococcus ureilyticus</name>
    <dbReference type="NCBI Taxonomy" id="1131292"/>
    <lineage>
        <taxon>Bacteria</taxon>
        <taxon>Bacillati</taxon>
        <taxon>Bacillota</taxon>
        <taxon>Bacilli</taxon>
        <taxon>Lactobacillales</taxon>
        <taxon>Enterococcaceae</taxon>
        <taxon>Enterococcus</taxon>
    </lineage>
</organism>
<keyword evidence="6 10" id="KW-0547">Nucleotide-binding</keyword>
<dbReference type="PIRSF" id="PIRSF004793">
    <property type="entry name" value="UCP004793"/>
    <property type="match status" value="1"/>
</dbReference>
<dbReference type="STRING" id="1131292.BCR24_04515"/>
<dbReference type="GO" id="GO:0005524">
    <property type="term" value="F:ATP binding"/>
    <property type="evidence" value="ECO:0007669"/>
    <property type="project" value="UniProtKB-UniRule"/>
</dbReference>
<keyword evidence="13" id="KW-1185">Reference proteome</keyword>
<evidence type="ECO:0000259" key="11">
    <source>
        <dbReference type="PROSITE" id="PS51794"/>
    </source>
</evidence>
<dbReference type="AlphaFoldDB" id="A0A1E5HAX7"/>
<dbReference type="FunFam" id="3.40.1700.10:FF:000002">
    <property type="entry name" value="Diadenylate cyclase"/>
    <property type="match status" value="1"/>
</dbReference>
<dbReference type="Pfam" id="PF02457">
    <property type="entry name" value="DAC"/>
    <property type="match status" value="1"/>
</dbReference>
<comment type="caution">
    <text evidence="10">Lacks conserved residue(s) required for the propagation of feature annotation.</text>
</comment>
<keyword evidence="3 10" id="KW-0808">Transferase</keyword>
<dbReference type="PANTHER" id="PTHR34185:SF1">
    <property type="entry name" value="DIADENYLATE CYCLASE"/>
    <property type="match status" value="1"/>
</dbReference>
<dbReference type="SUPFAM" id="SSF143597">
    <property type="entry name" value="YojJ-like"/>
    <property type="match status" value="1"/>
</dbReference>
<dbReference type="Pfam" id="PF19293">
    <property type="entry name" value="CdaA_N"/>
    <property type="match status" value="1"/>
</dbReference>
<dbReference type="RefSeq" id="WP_069640532.1">
    <property type="nucleotide sequence ID" value="NZ_JAFBEZ010000007.1"/>
</dbReference>
<feature type="transmembrane region" description="Helical" evidence="10">
    <location>
        <begin position="27"/>
        <end position="48"/>
    </location>
</feature>
<dbReference type="PANTHER" id="PTHR34185">
    <property type="entry name" value="DIADENYLATE CYCLASE"/>
    <property type="match status" value="1"/>
</dbReference>
<evidence type="ECO:0000256" key="4">
    <source>
        <dbReference type="ARBA" id="ARBA00022692"/>
    </source>
</evidence>
<keyword evidence="9 10" id="KW-0472">Membrane</keyword>
<keyword evidence="5 10" id="KW-0548">Nucleotidyltransferase</keyword>
<reference evidence="13" key="1">
    <citation type="submission" date="2016-09" db="EMBL/GenBank/DDBJ databases">
        <authorList>
            <person name="Gulvik C.A."/>
        </authorList>
    </citation>
    <scope>NUCLEOTIDE SEQUENCE [LARGE SCALE GENOMIC DNA]</scope>
    <source>
        <strain evidence="13">LMG 26676</strain>
    </source>
</reference>
<keyword evidence="4 10" id="KW-0812">Transmembrane</keyword>
<feature type="transmembrane region" description="Helical" evidence="10">
    <location>
        <begin position="60"/>
        <end position="79"/>
    </location>
</feature>
<dbReference type="InterPro" id="IPR003390">
    <property type="entry name" value="DNA_integrity_scan_DisA_N"/>
</dbReference>
<dbReference type="GO" id="GO:0004016">
    <property type="term" value="F:adenylate cyclase activity"/>
    <property type="evidence" value="ECO:0007669"/>
    <property type="project" value="UniProtKB-UniRule"/>
</dbReference>
<evidence type="ECO:0000256" key="1">
    <source>
        <dbReference type="ARBA" id="ARBA00000877"/>
    </source>
</evidence>
<evidence type="ECO:0000256" key="7">
    <source>
        <dbReference type="ARBA" id="ARBA00022840"/>
    </source>
</evidence>
<dbReference type="Gene3D" id="3.40.1700.10">
    <property type="entry name" value="DNA integrity scanning protein, DisA, N-terminal domain"/>
    <property type="match status" value="1"/>
</dbReference>
<evidence type="ECO:0000313" key="13">
    <source>
        <dbReference type="Proteomes" id="UP000094469"/>
    </source>
</evidence>
<evidence type="ECO:0000256" key="9">
    <source>
        <dbReference type="ARBA" id="ARBA00023136"/>
    </source>
</evidence>
<comment type="caution">
    <text evidence="12">The sequence shown here is derived from an EMBL/GenBank/DDBJ whole genome shotgun (WGS) entry which is preliminary data.</text>
</comment>
<dbReference type="InterPro" id="IPR014046">
    <property type="entry name" value="C-di-AMP_synthase"/>
</dbReference>
<accession>A0A1E5HAX7</accession>
<evidence type="ECO:0000313" key="12">
    <source>
        <dbReference type="EMBL" id="OEG22109.1"/>
    </source>
</evidence>
<dbReference type="Proteomes" id="UP000094469">
    <property type="component" value="Unassembled WGS sequence"/>
</dbReference>
<dbReference type="PROSITE" id="PS51794">
    <property type="entry name" value="DAC"/>
    <property type="match status" value="1"/>
</dbReference>
<evidence type="ECO:0000256" key="5">
    <source>
        <dbReference type="ARBA" id="ARBA00022695"/>
    </source>
</evidence>
<dbReference type="GO" id="GO:0106408">
    <property type="term" value="F:diadenylate cyclase activity"/>
    <property type="evidence" value="ECO:0007669"/>
    <property type="project" value="UniProtKB-EC"/>
</dbReference>
<dbReference type="GO" id="GO:0006171">
    <property type="term" value="P:cAMP biosynthetic process"/>
    <property type="evidence" value="ECO:0007669"/>
    <property type="project" value="InterPro"/>
</dbReference>
<dbReference type="EC" id="2.7.7.85" evidence="10"/>
<protein>
    <recommendedName>
        <fullName evidence="10">Diadenylate cyclase</fullName>
        <shortName evidence="10">DAC</shortName>
        <ecNumber evidence="10">2.7.7.85</ecNumber>
    </recommendedName>
    <alternativeName>
        <fullName evidence="10">Cyclic-di-AMP synthase</fullName>
        <shortName evidence="10">c-di-AMP synthase</shortName>
    </alternativeName>
</protein>
<keyword evidence="7 10" id="KW-0067">ATP-binding</keyword>
<gene>
    <name evidence="10" type="primary">dacA</name>
    <name evidence="12" type="ORF">BCR24_04515</name>
</gene>
<keyword evidence="8 10" id="KW-1133">Transmembrane helix</keyword>
<keyword evidence="2 10" id="KW-1003">Cell membrane</keyword>
<dbReference type="OrthoDB" id="9807385at2"/>
<evidence type="ECO:0000256" key="6">
    <source>
        <dbReference type="ARBA" id="ARBA00022741"/>
    </source>
</evidence>
<dbReference type="NCBIfam" id="TIGR00159">
    <property type="entry name" value="diadenylate cyclase CdaA"/>
    <property type="match status" value="1"/>
</dbReference>
<sequence>MSFQLSQLFDVNYWRQLISSDFLSRDYIINVIDILVVWYLVYKLIMLVRGTKAVQLLKGVAVFIMIRILSELIGLHTLSWLMNQVIMYGVIAAVVIFQPEVRRGLEHLGRSSFFRTSRSEQQQDEKMILAFDKAIQYMSKRKIGALITVERNTGLDEYIETGIDLDADISGELLINIFIPNTPLHDGAVIVKQGKIAVASAYLPLSESNLIPKEFGTRHRAAVGISEVSDAVTIIVSEETGDVSLTLNNDLIPRLTQEEYLKILRAELVPKEERKDKKNLLQHFIDGVTKGAKKK</sequence>
<dbReference type="HAMAP" id="MF_01499">
    <property type="entry name" value="DacA"/>
    <property type="match status" value="1"/>
</dbReference>
<comment type="function">
    <text evidence="10">Catalyzes the condensation of 2 ATP molecules into cyclic di-AMP (c-di-AMP), a second messenger used to regulate differing processes in different bacteria.</text>
</comment>
<dbReference type="InterPro" id="IPR034701">
    <property type="entry name" value="CdaA"/>
</dbReference>
<dbReference type="InterPro" id="IPR050338">
    <property type="entry name" value="DisA"/>
</dbReference>
<evidence type="ECO:0000256" key="10">
    <source>
        <dbReference type="HAMAP-Rule" id="MF_01499"/>
    </source>
</evidence>
<comment type="similarity">
    <text evidence="10">Belongs to the adenylate cyclase family. DacA/CdaA subfamily.</text>
</comment>
<proteinExistence type="inferred from homology"/>
<comment type="subunit">
    <text evidence="10">Probably a homodimer.</text>
</comment>
<name>A0A1E5HAX7_9ENTE</name>
<evidence type="ECO:0000256" key="2">
    <source>
        <dbReference type="ARBA" id="ARBA00022475"/>
    </source>
</evidence>
<dbReference type="InterPro" id="IPR045585">
    <property type="entry name" value="CdaA_N"/>
</dbReference>
<dbReference type="EMBL" id="MIKC01000034">
    <property type="protein sequence ID" value="OEG22109.1"/>
    <property type="molecule type" value="Genomic_DNA"/>
</dbReference>
<evidence type="ECO:0000256" key="3">
    <source>
        <dbReference type="ARBA" id="ARBA00022679"/>
    </source>
</evidence>